<evidence type="ECO:0000313" key="1">
    <source>
        <dbReference type="Proteomes" id="UP000095283"/>
    </source>
</evidence>
<organism evidence="1 2">
    <name type="scientific">Heterorhabditis bacteriophora</name>
    <name type="common">Entomopathogenic nematode worm</name>
    <dbReference type="NCBI Taxonomy" id="37862"/>
    <lineage>
        <taxon>Eukaryota</taxon>
        <taxon>Metazoa</taxon>
        <taxon>Ecdysozoa</taxon>
        <taxon>Nematoda</taxon>
        <taxon>Chromadorea</taxon>
        <taxon>Rhabditida</taxon>
        <taxon>Rhabditina</taxon>
        <taxon>Rhabditomorpha</taxon>
        <taxon>Strongyloidea</taxon>
        <taxon>Heterorhabditidae</taxon>
        <taxon>Heterorhabditis</taxon>
    </lineage>
</organism>
<name>A0A1I7X578_HETBA</name>
<evidence type="ECO:0000313" key="2">
    <source>
        <dbReference type="WBParaSite" id="Hba_12567"/>
    </source>
</evidence>
<proteinExistence type="predicted"/>
<dbReference type="WBParaSite" id="Hba_12567">
    <property type="protein sequence ID" value="Hba_12567"/>
    <property type="gene ID" value="Hba_12567"/>
</dbReference>
<protein>
    <submittedName>
        <fullName evidence="2">Uncharacterized protein</fullName>
    </submittedName>
</protein>
<dbReference type="Proteomes" id="UP000095283">
    <property type="component" value="Unplaced"/>
</dbReference>
<dbReference type="AlphaFoldDB" id="A0A1I7X578"/>
<sequence length="66" mass="7307">MSKNDNGIFTTNESWRIIEQQGRNNNYCESTAATIEETVDLTVALMTTELKIVNPSTGKSHSSCLL</sequence>
<accession>A0A1I7X578</accession>
<keyword evidence="1" id="KW-1185">Reference proteome</keyword>
<reference evidence="2" key="1">
    <citation type="submission" date="2016-11" db="UniProtKB">
        <authorList>
            <consortium name="WormBaseParasite"/>
        </authorList>
    </citation>
    <scope>IDENTIFICATION</scope>
</reference>